<evidence type="ECO:0000313" key="7">
    <source>
        <dbReference type="EMBL" id="QLG74797.1"/>
    </source>
</evidence>
<sequence>MSASVENEVDIETPPTSVDSSQVKTEDSLDSEAVLVEEPKPLPSLKDLPSLCSNTSLGSAKVAWGPHVRPPAPSTVSSSPSPSPSSNKSNSRPMRSKTIQEAFTLDLQSQLSINKPEFSRIVQSVKQTHSVSVESTLSKNSRTFLISGYPENVREGRRELIKKLTKPIVDVFQVPSGCKAAIIGSGGKHIREIQDSLGVRINLAKENNPDSFDEDLNDFTSDISIEGDIESVKLAKQRIAKTVKEETKNASIKISLENESFVPFVDFSSFSSDDDVKVQFFEKSGDILISGLLEDAKATKIKIQDYLKQLETEITEERIVIPRKFQFLIDVEEIREKFNVVVKLPTKSVEDQKVSFLGTYSTVKEAIDFARTSSKAYAVDTLDISKSHSKNLSHAKNLALYFSKYDALKNIQDAHPDTKILLPSPEELALAESVDILISGKNDQTDEIKNVRKELISLVNDITPQDTLIIDDLDFELFGKEIKKILLGQENEASLVQFVQFGDYYPDNDSILLVATPSNEDFKPSVEEIKQRLDQVSSSLESLRSKQNNLETKTIHLSSNDQNSLFLDSKVTLGLISEEANQEEGHLQIKLHTPSDDEITLRGNGKALKVAAKAFECTAKAPSKKAKTTVEIPANAVARLIGSKGSNSQQIREKFDVQIDIPSETENGKSVEVTLTGLQYNMDIAKSYIAAEAKKWADIVSKELIAPQKYHRNLIGPQGIYCQRLQDKYNVRVMFPKTGDSITIRGPSRGVAKAYEELKALLDFEMENGHKSVIKIKTECVSRIIGKNGDVINDIRADYGVRADFLQSSSDAKAQELEEVDLEITGSRQAIKDAVQKINSIIAEVQDFVKKTIDVDPKYHGIILGSGGRNLRELMSKAGGDECKSRFVDIPKANSESRVITVEGPKKFVDSFAKEIKKIIEDGENSITKELDIPSERQGALVGPGGVVRRQLESEFHVILKIPNKNEEGRVTITGLPENVAKAEKKISSDIVKENFDHELQVPAKYHEFVSERGALIRDLRSSESINVRHGNGTKKANQIIRRSIIVPAERVRGSGDEKIKFISEEIDSSEESALEGTIPWRLSYEPVNLDDLFEDDDAKKTKTESDPSNDSNKKQSAIEKAVKIIEGRIALAPSANTVGYIWTANPKNFNKIVGPAGSNIKKLREATGTVINVPKKSDKINDTIVIKGTKEGVEKAADMITKQL</sequence>
<organism evidence="7 8">
    <name type="scientific">Zygotorulaspora mrakii</name>
    <name type="common">Zygosaccharomyces mrakii</name>
    <dbReference type="NCBI Taxonomy" id="42260"/>
    <lineage>
        <taxon>Eukaryota</taxon>
        <taxon>Fungi</taxon>
        <taxon>Dikarya</taxon>
        <taxon>Ascomycota</taxon>
        <taxon>Saccharomycotina</taxon>
        <taxon>Saccharomycetes</taxon>
        <taxon>Saccharomycetales</taxon>
        <taxon>Saccharomycetaceae</taxon>
        <taxon>Zygotorulaspora</taxon>
    </lineage>
</organism>
<dbReference type="AlphaFoldDB" id="A0A7H9B867"/>
<feature type="coiled-coil region" evidence="4">
    <location>
        <begin position="526"/>
        <end position="553"/>
    </location>
</feature>
<evidence type="ECO:0000259" key="6">
    <source>
        <dbReference type="SMART" id="SM00322"/>
    </source>
</evidence>
<dbReference type="InterPro" id="IPR004087">
    <property type="entry name" value="KH_dom"/>
</dbReference>
<dbReference type="PANTHER" id="PTHR10288">
    <property type="entry name" value="KH DOMAIN CONTAINING RNA BINDING PROTEIN"/>
    <property type="match status" value="1"/>
</dbReference>
<evidence type="ECO:0000256" key="5">
    <source>
        <dbReference type="SAM" id="MobiDB-lite"/>
    </source>
</evidence>
<dbReference type="GO" id="GO:0003723">
    <property type="term" value="F:RNA binding"/>
    <property type="evidence" value="ECO:0007669"/>
    <property type="project" value="UniProtKB-UniRule"/>
</dbReference>
<feature type="domain" description="K Homology" evidence="6">
    <location>
        <begin position="1137"/>
        <end position="1205"/>
    </location>
</feature>
<dbReference type="Pfam" id="PF00013">
    <property type="entry name" value="KH_1"/>
    <property type="match status" value="7"/>
</dbReference>
<feature type="domain" description="K Homology" evidence="6">
    <location>
        <begin position="698"/>
        <end position="763"/>
    </location>
</feature>
<evidence type="ECO:0000256" key="1">
    <source>
        <dbReference type="ARBA" id="ARBA00022737"/>
    </source>
</evidence>
<dbReference type="OrthoDB" id="10027144at2759"/>
<dbReference type="InterPro" id="IPR057778">
    <property type="entry name" value="KH_Vigilin_N"/>
</dbReference>
<reference evidence="7 8" key="1">
    <citation type="submission" date="2020-07" db="EMBL/GenBank/DDBJ databases">
        <title>The yeast mating-type switching endonuclease HO is a domesticated member of an unorthodox homing genetic element family.</title>
        <authorList>
            <person name="Coughlan A.Y."/>
            <person name="Lombardi L."/>
            <person name="Braun-Galleani S."/>
            <person name="Martos A.R."/>
            <person name="Galeote V."/>
            <person name="Bigey F."/>
            <person name="Dequin S."/>
            <person name="Byrne K.P."/>
            <person name="Wolfe K.H."/>
        </authorList>
    </citation>
    <scope>NUCLEOTIDE SEQUENCE [LARGE SCALE GENOMIC DNA]</scope>
    <source>
        <strain evidence="7 8">NRRL Y-6702</strain>
    </source>
</reference>
<proteinExistence type="predicted"/>
<dbReference type="EMBL" id="CP058611">
    <property type="protein sequence ID" value="QLG74797.1"/>
    <property type="molecule type" value="Genomic_DNA"/>
</dbReference>
<dbReference type="Gene3D" id="3.30.1370.10">
    <property type="entry name" value="K Homology domain, type 1"/>
    <property type="match status" value="7"/>
</dbReference>
<evidence type="ECO:0000313" key="8">
    <source>
        <dbReference type="Proteomes" id="UP000509704"/>
    </source>
</evidence>
<feature type="compositionally biased region" description="Polar residues" evidence="5">
    <location>
        <begin position="14"/>
        <end position="23"/>
    </location>
</feature>
<feature type="domain" description="K Homology" evidence="6">
    <location>
        <begin position="925"/>
        <end position="992"/>
    </location>
</feature>
<feature type="domain" description="K Homology" evidence="6">
    <location>
        <begin position="847"/>
        <end position="921"/>
    </location>
</feature>
<evidence type="ECO:0000256" key="3">
    <source>
        <dbReference type="PROSITE-ProRule" id="PRU00117"/>
    </source>
</evidence>
<name>A0A7H9B867_ZYGMR</name>
<keyword evidence="1" id="KW-0677">Repeat</keyword>
<dbReference type="RefSeq" id="XP_037146522.1">
    <property type="nucleotide sequence ID" value="XM_037290627.1"/>
</dbReference>
<feature type="domain" description="K Homology" evidence="6">
    <location>
        <begin position="166"/>
        <end position="244"/>
    </location>
</feature>
<feature type="domain" description="K Homology" evidence="6">
    <location>
        <begin position="624"/>
        <end position="694"/>
    </location>
</feature>
<dbReference type="Pfam" id="PF24668">
    <property type="entry name" value="KH_Vigilin"/>
    <property type="match status" value="1"/>
</dbReference>
<keyword evidence="2 3" id="KW-0694">RNA-binding</keyword>
<dbReference type="KEGG" id="zmk:HG535_0H01240"/>
<feature type="region of interest" description="Disordered" evidence="5">
    <location>
        <begin position="1"/>
        <end position="32"/>
    </location>
</feature>
<evidence type="ECO:0000256" key="4">
    <source>
        <dbReference type="SAM" id="Coils"/>
    </source>
</evidence>
<dbReference type="SUPFAM" id="SSF54791">
    <property type="entry name" value="Eukaryotic type KH-domain (KH-domain type I)"/>
    <property type="match status" value="6"/>
</dbReference>
<feature type="region of interest" description="Disordered" evidence="5">
    <location>
        <begin position="63"/>
        <end position="95"/>
    </location>
</feature>
<dbReference type="SMART" id="SM00322">
    <property type="entry name" value="KH"/>
    <property type="match status" value="7"/>
</dbReference>
<keyword evidence="8" id="KW-1185">Reference proteome</keyword>
<dbReference type="PROSITE" id="PS50084">
    <property type="entry name" value="KH_TYPE_1"/>
    <property type="match status" value="7"/>
</dbReference>
<dbReference type="Proteomes" id="UP000509704">
    <property type="component" value="Chromosome 8"/>
</dbReference>
<feature type="compositionally biased region" description="Low complexity" evidence="5">
    <location>
        <begin position="74"/>
        <end position="93"/>
    </location>
</feature>
<dbReference type="InterPro" id="IPR036612">
    <property type="entry name" value="KH_dom_type_1_sf"/>
</dbReference>
<accession>A0A7H9B867</accession>
<keyword evidence="4" id="KW-0175">Coiled coil</keyword>
<dbReference type="InterPro" id="IPR004088">
    <property type="entry name" value="KH_dom_type_1"/>
</dbReference>
<dbReference type="GeneID" id="59238600"/>
<feature type="domain" description="K Homology" evidence="6">
    <location>
        <begin position="768"/>
        <end position="843"/>
    </location>
</feature>
<gene>
    <name evidence="7" type="ORF">HG535_0H01240</name>
</gene>
<evidence type="ECO:0000256" key="2">
    <source>
        <dbReference type="ARBA" id="ARBA00022884"/>
    </source>
</evidence>
<protein>
    <recommendedName>
        <fullName evidence="6">K Homology domain-containing protein</fullName>
    </recommendedName>
</protein>